<keyword evidence="1" id="KW-1133">Transmembrane helix</keyword>
<sequence length="63" mass="6913">MMPGTSPLLLSLAVLAVFALLFGGVRLILRKTERTKGVLMLIAAFVILANLWLWSWPLPSAPH</sequence>
<keyword evidence="1" id="KW-0472">Membrane</keyword>
<organism evidence="2 3">
    <name type="scientific">Sphingomonas vulcanisoli</name>
    <dbReference type="NCBI Taxonomy" id="1658060"/>
    <lineage>
        <taxon>Bacteria</taxon>
        <taxon>Pseudomonadati</taxon>
        <taxon>Pseudomonadota</taxon>
        <taxon>Alphaproteobacteria</taxon>
        <taxon>Sphingomonadales</taxon>
        <taxon>Sphingomonadaceae</taxon>
        <taxon>Sphingomonas</taxon>
    </lineage>
</organism>
<feature type="transmembrane region" description="Helical" evidence="1">
    <location>
        <begin position="37"/>
        <end position="56"/>
    </location>
</feature>
<dbReference type="RefSeq" id="WP_167073214.1">
    <property type="nucleotide sequence ID" value="NZ_JAAOZC010000004.1"/>
</dbReference>
<gene>
    <name evidence="2" type="ORF">FHS31_001998</name>
</gene>
<evidence type="ECO:0000313" key="2">
    <source>
        <dbReference type="EMBL" id="NIJ08381.1"/>
    </source>
</evidence>
<reference evidence="2 3" key="1">
    <citation type="submission" date="2020-03" db="EMBL/GenBank/DDBJ databases">
        <title>Genomic Encyclopedia of Type Strains, Phase III (KMG-III): the genomes of soil and plant-associated and newly described type strains.</title>
        <authorList>
            <person name="Whitman W."/>
        </authorList>
    </citation>
    <scope>NUCLEOTIDE SEQUENCE [LARGE SCALE GENOMIC DNA]</scope>
    <source>
        <strain evidence="2 3">CECT 8804</strain>
    </source>
</reference>
<evidence type="ECO:0000313" key="3">
    <source>
        <dbReference type="Proteomes" id="UP000727456"/>
    </source>
</evidence>
<proteinExistence type="predicted"/>
<dbReference type="EMBL" id="JAAOZC010000004">
    <property type="protein sequence ID" value="NIJ08381.1"/>
    <property type="molecule type" value="Genomic_DNA"/>
</dbReference>
<name>A0ABX0TXL3_9SPHN</name>
<protein>
    <submittedName>
        <fullName evidence="2">Small basic protein</fullName>
    </submittedName>
</protein>
<dbReference type="Proteomes" id="UP000727456">
    <property type="component" value="Unassembled WGS sequence"/>
</dbReference>
<keyword evidence="3" id="KW-1185">Reference proteome</keyword>
<accession>A0ABX0TXL3</accession>
<evidence type="ECO:0000256" key="1">
    <source>
        <dbReference type="SAM" id="Phobius"/>
    </source>
</evidence>
<comment type="caution">
    <text evidence="2">The sequence shown here is derived from an EMBL/GenBank/DDBJ whole genome shotgun (WGS) entry which is preliminary data.</text>
</comment>
<keyword evidence="1" id="KW-0812">Transmembrane</keyword>
<feature type="transmembrane region" description="Helical" evidence="1">
    <location>
        <begin position="6"/>
        <end position="25"/>
    </location>
</feature>